<evidence type="ECO:0000313" key="2">
    <source>
        <dbReference type="Proteomes" id="UP000746747"/>
    </source>
</evidence>
<gene>
    <name evidence="1" type="ORF">CJOHNSTONI_LOCUS9694</name>
</gene>
<keyword evidence="2" id="KW-1185">Reference proteome</keyword>
<dbReference type="OrthoDB" id="5818454at2759"/>
<evidence type="ECO:0000313" key="1">
    <source>
        <dbReference type="EMBL" id="CAG9540155.1"/>
    </source>
</evidence>
<dbReference type="EMBL" id="CAKAEH010001903">
    <property type="protein sequence ID" value="CAG9540155.1"/>
    <property type="molecule type" value="Genomic_DNA"/>
</dbReference>
<organism evidence="1 2">
    <name type="scientific">Cercopithifilaria johnstoni</name>
    <dbReference type="NCBI Taxonomy" id="2874296"/>
    <lineage>
        <taxon>Eukaryota</taxon>
        <taxon>Metazoa</taxon>
        <taxon>Ecdysozoa</taxon>
        <taxon>Nematoda</taxon>
        <taxon>Chromadorea</taxon>
        <taxon>Rhabditida</taxon>
        <taxon>Spirurina</taxon>
        <taxon>Spiruromorpha</taxon>
        <taxon>Filarioidea</taxon>
        <taxon>Onchocercidae</taxon>
        <taxon>Cercopithifilaria</taxon>
    </lineage>
</organism>
<dbReference type="Proteomes" id="UP000746747">
    <property type="component" value="Unassembled WGS sequence"/>
</dbReference>
<sequence>MTARKSSEEIDLYSAGEKISKTLVLAVTVMAHDILIQPLREKRDIRDYDPSIIKIEFKKMLCSDKSRKRLKQLELWKVITLASYYEKFMDSTRPRHVRQAIVYMRELDAAAYRIDSTIETLDQITNEVDKEIGCWATNFRKSWVTKIDALENGGPYQLSVQLQKQEKAISDVADHFSERMRLISSMDDNFKEHRSLLRKCRAFDIDILAFTKLVHLQCGKMVASVKERWSVEDLKTLPLIIDELNKVIANLNDLRTVCELVAPTSLSKENDIAKLIRQAQKLRRILGISVDGIIIKSPILFVS</sequence>
<protein>
    <submittedName>
        <fullName evidence="1">Uncharacterized protein</fullName>
    </submittedName>
</protein>
<name>A0A8J2Q9A4_9BILA</name>
<accession>A0A8J2Q9A4</accession>
<proteinExistence type="predicted"/>
<comment type="caution">
    <text evidence="1">The sequence shown here is derived from an EMBL/GenBank/DDBJ whole genome shotgun (WGS) entry which is preliminary data.</text>
</comment>
<dbReference type="AlphaFoldDB" id="A0A8J2Q9A4"/>
<reference evidence="1" key="1">
    <citation type="submission" date="2021-09" db="EMBL/GenBank/DDBJ databases">
        <authorList>
            <consortium name="Pathogen Informatics"/>
        </authorList>
    </citation>
    <scope>NUCLEOTIDE SEQUENCE</scope>
</reference>